<dbReference type="Proteomes" id="UP001159363">
    <property type="component" value="Chromosome 14"/>
</dbReference>
<dbReference type="EMBL" id="JARBHB010000015">
    <property type="protein sequence ID" value="KAJ8867450.1"/>
    <property type="molecule type" value="Genomic_DNA"/>
</dbReference>
<gene>
    <name evidence="1" type="ORF">PR048_031252</name>
</gene>
<proteinExistence type="predicted"/>
<organism evidence="1 2">
    <name type="scientific">Dryococelus australis</name>
    <dbReference type="NCBI Taxonomy" id="614101"/>
    <lineage>
        <taxon>Eukaryota</taxon>
        <taxon>Metazoa</taxon>
        <taxon>Ecdysozoa</taxon>
        <taxon>Arthropoda</taxon>
        <taxon>Hexapoda</taxon>
        <taxon>Insecta</taxon>
        <taxon>Pterygota</taxon>
        <taxon>Neoptera</taxon>
        <taxon>Polyneoptera</taxon>
        <taxon>Phasmatodea</taxon>
        <taxon>Verophasmatodea</taxon>
        <taxon>Anareolatae</taxon>
        <taxon>Phasmatidae</taxon>
        <taxon>Eurycanthinae</taxon>
        <taxon>Dryococelus</taxon>
    </lineage>
</organism>
<evidence type="ECO:0000313" key="2">
    <source>
        <dbReference type="Proteomes" id="UP001159363"/>
    </source>
</evidence>
<sequence>MTGDCEATADKVFVVSMDESAWDPTSEEGVSGVARTNRTMVILNTGANTTDIDVLENIGSSLIPCLQYHLHICHLDAAVQLASHHVCNGCYARSLVSGRSTASFSRFHTGYWFPLRAPSGYSAEQVSAYLTTFHLTPLTGTTSRIPQRLTGFSPRWGRPRFFARGNRDRRGRWSAGFLGDLPFPTSLHSGIPYSPRFTLIGSQVLDRLKRISPLAMGDSIRNSTSLLPKLWPNIYSHSIVHSHNDDVFGDQKIRAVVHRISRAKVPTSVNPQHHWQNWGRGWMILTRAHLDSLPAEPGSTPGSSHVGIAPVDAAGRRGFSRRAPVSPALAFHRCSILTSLHPRRFSKTSLLWPLFSGSFILGRWVTRDGAMTSEGLHLHQSAYSCPEGHRLVQGNCRQAFRRTSEKSHCPRTTSDILR</sequence>
<comment type="caution">
    <text evidence="1">The sequence shown here is derived from an EMBL/GenBank/DDBJ whole genome shotgun (WGS) entry which is preliminary data.</text>
</comment>
<reference evidence="1 2" key="1">
    <citation type="submission" date="2023-02" db="EMBL/GenBank/DDBJ databases">
        <title>LHISI_Scaffold_Assembly.</title>
        <authorList>
            <person name="Stuart O.P."/>
            <person name="Cleave R."/>
            <person name="Magrath M.J.L."/>
            <person name="Mikheyev A.S."/>
        </authorList>
    </citation>
    <scope>NUCLEOTIDE SEQUENCE [LARGE SCALE GENOMIC DNA]</scope>
    <source>
        <strain evidence="1">Daus_M_001</strain>
        <tissue evidence="1">Leg muscle</tissue>
    </source>
</reference>
<name>A0ABQ9G4R2_9NEOP</name>
<evidence type="ECO:0000313" key="1">
    <source>
        <dbReference type="EMBL" id="KAJ8867450.1"/>
    </source>
</evidence>
<accession>A0ABQ9G4R2</accession>
<keyword evidence="2" id="KW-1185">Reference proteome</keyword>
<protein>
    <submittedName>
        <fullName evidence="1">Uncharacterized protein</fullName>
    </submittedName>
</protein>